<dbReference type="InterPro" id="IPR013825">
    <property type="entry name" value="Topo_IA_cen_sub2"/>
</dbReference>
<dbReference type="SUPFAM" id="SSF56712">
    <property type="entry name" value="Prokaryotic type I DNA topoisomerase"/>
    <property type="match status" value="1"/>
</dbReference>
<evidence type="ECO:0000256" key="5">
    <source>
        <dbReference type="ARBA" id="ARBA00023029"/>
    </source>
</evidence>
<reference evidence="15 16" key="1">
    <citation type="submission" date="2018-10" db="EMBL/GenBank/DDBJ databases">
        <title>Phylogenomics of Brevibacillus.</title>
        <authorList>
            <person name="Dunlap C."/>
        </authorList>
    </citation>
    <scope>NUCLEOTIDE SEQUENCE [LARGE SCALE GENOMIC DNA]</scope>
    <source>
        <strain evidence="15 16">JCM 15716</strain>
    </source>
</reference>
<dbReference type="SMART" id="SM00493">
    <property type="entry name" value="TOPRIM"/>
    <property type="match status" value="1"/>
</dbReference>
<evidence type="ECO:0000256" key="4">
    <source>
        <dbReference type="ARBA" id="ARBA00022723"/>
    </source>
</evidence>
<dbReference type="Proteomes" id="UP000271031">
    <property type="component" value="Unassembled WGS sequence"/>
</dbReference>
<dbReference type="Pfam" id="PF13342">
    <property type="entry name" value="Toprim_Crpt"/>
    <property type="match status" value="1"/>
</dbReference>
<dbReference type="GO" id="GO:0006310">
    <property type="term" value="P:DNA recombination"/>
    <property type="evidence" value="ECO:0007669"/>
    <property type="project" value="TreeGrafter"/>
</dbReference>
<dbReference type="SMART" id="SM00437">
    <property type="entry name" value="TOP1Ac"/>
    <property type="match status" value="1"/>
</dbReference>
<evidence type="ECO:0000259" key="13">
    <source>
        <dbReference type="PROSITE" id="PS50880"/>
    </source>
</evidence>
<dbReference type="AlphaFoldDB" id="A0A3M8DUW9"/>
<feature type="domain" description="Toprim" evidence="13">
    <location>
        <begin position="1"/>
        <end position="140"/>
    </location>
</feature>
<dbReference type="InterPro" id="IPR000380">
    <property type="entry name" value="Topo_IA"/>
</dbReference>
<proteinExistence type="inferred from homology"/>
<dbReference type="EMBL" id="RHHQ01000006">
    <property type="protein sequence ID" value="RNB91171.1"/>
    <property type="molecule type" value="Genomic_DNA"/>
</dbReference>
<dbReference type="PROSITE" id="PS52039">
    <property type="entry name" value="TOPO_IA_2"/>
    <property type="match status" value="1"/>
</dbReference>
<dbReference type="InterPro" id="IPR006171">
    <property type="entry name" value="TOPRIM_dom"/>
</dbReference>
<evidence type="ECO:0000256" key="8">
    <source>
        <dbReference type="ARBA" id="ARBA00030003"/>
    </source>
</evidence>
<dbReference type="NCBIfam" id="NF005829">
    <property type="entry name" value="PRK07726.1"/>
    <property type="match status" value="1"/>
</dbReference>
<evidence type="ECO:0000256" key="7">
    <source>
        <dbReference type="ARBA" id="ARBA00023235"/>
    </source>
</evidence>
<dbReference type="OrthoDB" id="9803554at2"/>
<dbReference type="RefSeq" id="WP_122917023.1">
    <property type="nucleotide sequence ID" value="NZ_RHHQ01000006.1"/>
</dbReference>
<dbReference type="EC" id="5.6.2.1" evidence="3"/>
<evidence type="ECO:0000256" key="3">
    <source>
        <dbReference type="ARBA" id="ARBA00012891"/>
    </source>
</evidence>
<dbReference type="Gene3D" id="3.40.50.140">
    <property type="match status" value="1"/>
</dbReference>
<evidence type="ECO:0000313" key="16">
    <source>
        <dbReference type="Proteomes" id="UP000271031"/>
    </source>
</evidence>
<dbReference type="GO" id="GO:0006265">
    <property type="term" value="P:DNA topological change"/>
    <property type="evidence" value="ECO:0007669"/>
    <property type="project" value="InterPro"/>
</dbReference>
<dbReference type="InterPro" id="IPR003601">
    <property type="entry name" value="Topo_IA_2"/>
</dbReference>
<evidence type="ECO:0000256" key="1">
    <source>
        <dbReference type="ARBA" id="ARBA00000213"/>
    </source>
</evidence>
<dbReference type="InterPro" id="IPR005738">
    <property type="entry name" value="TopoIII"/>
</dbReference>
<keyword evidence="4" id="KW-0479">Metal-binding</keyword>
<evidence type="ECO:0000256" key="11">
    <source>
        <dbReference type="ARBA" id="ARBA00032877"/>
    </source>
</evidence>
<keyword evidence="6" id="KW-0238">DNA-binding</keyword>
<keyword evidence="16" id="KW-1185">Reference proteome</keyword>
<keyword evidence="5" id="KW-0799">Topoisomerase</keyword>
<feature type="domain" description="Topo IA-type catalytic" evidence="14">
    <location>
        <begin position="157"/>
        <end position="600"/>
    </location>
</feature>
<dbReference type="InterPro" id="IPR003602">
    <property type="entry name" value="Topo_IA_DNA-bd_dom"/>
</dbReference>
<protein>
    <recommendedName>
        <fullName evidence="3">DNA topoisomerase</fullName>
        <ecNumber evidence="3">5.6.2.1</ecNumber>
    </recommendedName>
    <alternativeName>
        <fullName evidence="11">Omega-protein</fullName>
    </alternativeName>
    <alternativeName>
        <fullName evidence="10">Relaxing enzyme</fullName>
    </alternativeName>
    <alternativeName>
        <fullName evidence="8">Swivelase</fullName>
    </alternativeName>
    <alternativeName>
        <fullName evidence="9">Untwisting enzyme</fullName>
    </alternativeName>
</protein>
<dbReference type="Gene3D" id="1.10.290.10">
    <property type="entry name" value="Topoisomerase I, domain 4"/>
    <property type="match status" value="1"/>
</dbReference>
<dbReference type="Pfam" id="PF01751">
    <property type="entry name" value="Toprim"/>
    <property type="match status" value="1"/>
</dbReference>
<dbReference type="GO" id="GO:0006281">
    <property type="term" value="P:DNA repair"/>
    <property type="evidence" value="ECO:0007669"/>
    <property type="project" value="TreeGrafter"/>
</dbReference>
<evidence type="ECO:0000256" key="10">
    <source>
        <dbReference type="ARBA" id="ARBA00032235"/>
    </source>
</evidence>
<dbReference type="InterPro" id="IPR013824">
    <property type="entry name" value="Topo_IA_cen_sub1"/>
</dbReference>
<dbReference type="PROSITE" id="PS50880">
    <property type="entry name" value="TOPRIM"/>
    <property type="match status" value="1"/>
</dbReference>
<comment type="catalytic activity">
    <reaction evidence="1">
        <text>ATP-independent breakage of single-stranded DNA, followed by passage and rejoining.</text>
        <dbReference type="EC" id="5.6.2.1"/>
    </reaction>
</comment>
<dbReference type="GO" id="GO:0043597">
    <property type="term" value="C:cytoplasmic replication fork"/>
    <property type="evidence" value="ECO:0007669"/>
    <property type="project" value="TreeGrafter"/>
</dbReference>
<evidence type="ECO:0000313" key="15">
    <source>
        <dbReference type="EMBL" id="RNB91171.1"/>
    </source>
</evidence>
<evidence type="ECO:0000256" key="6">
    <source>
        <dbReference type="ARBA" id="ARBA00023125"/>
    </source>
</evidence>
<organism evidence="15 16">
    <name type="scientific">Brevibacillus fluminis</name>
    <dbReference type="NCBI Taxonomy" id="511487"/>
    <lineage>
        <taxon>Bacteria</taxon>
        <taxon>Bacillati</taxon>
        <taxon>Bacillota</taxon>
        <taxon>Bacilli</taxon>
        <taxon>Bacillales</taxon>
        <taxon>Paenibacillaceae</taxon>
        <taxon>Brevibacillus</taxon>
    </lineage>
</organism>
<evidence type="ECO:0000256" key="2">
    <source>
        <dbReference type="ARBA" id="ARBA00009446"/>
    </source>
</evidence>
<dbReference type="CDD" id="cd03362">
    <property type="entry name" value="TOPRIM_TopoIA_TopoIII"/>
    <property type="match status" value="1"/>
</dbReference>
<comment type="caution">
    <text evidence="15">The sequence shown here is derived from an EMBL/GenBank/DDBJ whole genome shotgun (WGS) entry which is preliminary data.</text>
</comment>
<dbReference type="PANTHER" id="PTHR11390">
    <property type="entry name" value="PROKARYOTIC DNA TOPOISOMERASE"/>
    <property type="match status" value="1"/>
</dbReference>
<evidence type="ECO:0000256" key="12">
    <source>
        <dbReference type="SAM" id="MobiDB-lite"/>
    </source>
</evidence>
<name>A0A3M8DUW9_9BACL</name>
<feature type="compositionally biased region" description="Basic and acidic residues" evidence="12">
    <location>
        <begin position="465"/>
        <end position="480"/>
    </location>
</feature>
<gene>
    <name evidence="15" type="ORF">EDM56_06195</name>
</gene>
<dbReference type="CDD" id="cd00186">
    <property type="entry name" value="TOP1Ac"/>
    <property type="match status" value="1"/>
</dbReference>
<sequence>MKLIIAEKPDQGAKLASPFVHKKQQGFIEIQPNAIFPQGACVTWAVGHICELVAPEEYNPAWKRWTVATLPIIPEQFRYQVTKSKAKQFGVIKQLLKRSDVTEIIHAGDAGREGELIIRTAVQMTGVRKPMKRLWISSLTEKAILDGFSNLLGEADTRSLYHEAYSRACADWLIGMNASRIYTILLKEKGIADVFSAGRVQTPTLALVVKREREIANFKSEPFWEVLARFDIAGKVYDGVWQKDGESRIDNQELAEKIAAFCQKKPALAKEVIKERKEFQPPYLFNLSALQATMNKLYKFPPKKTLDTAQQLYVKGYLSYPRSDSAFVTAGEAKTFPEILQKLARKPEYKSYFPTPTTSLLQNKRYVNEKKVTDHYAIIPTEQVPDLGRLSEDERKLYDLVARRLIAAHHDVAIFDYTTITTLVDERAEFVSKGSVLVQAGWRQVLFQEDADEKDEEKQLPPVEQGERGRVEKARVKESKTQPPKRYTEGQLITLMKTAGKNIDNQELEKVLMKTEGLGTEATRAGIITMLKDRKYIEVKKNQVFATAKGMLLIDVIGDKILASPEMTARWEQRLGEIGQGEASPEAFMEQVKKLSAKIVEDAVGQAPEWKLDGIEIESMPKSASKFSLGKTVATCRVCGGNLVDKGSFYGCSNYTKNRCKVTVPKKLLGKSISATNVKKLMETGQSNVIKGFKKGEKTFDASLVWNEAEKGFRFGFGDKA</sequence>
<dbReference type="GO" id="GO:0046872">
    <property type="term" value="F:metal ion binding"/>
    <property type="evidence" value="ECO:0007669"/>
    <property type="project" value="UniProtKB-KW"/>
</dbReference>
<dbReference type="Pfam" id="PF01131">
    <property type="entry name" value="Topoisom_bac"/>
    <property type="match status" value="1"/>
</dbReference>
<dbReference type="Gene3D" id="2.70.20.10">
    <property type="entry name" value="Topoisomerase I, domain 3"/>
    <property type="match status" value="1"/>
</dbReference>
<dbReference type="PRINTS" id="PR00417">
    <property type="entry name" value="PRTPISMRASEI"/>
</dbReference>
<evidence type="ECO:0000259" key="14">
    <source>
        <dbReference type="PROSITE" id="PS52039"/>
    </source>
</evidence>
<evidence type="ECO:0000256" key="9">
    <source>
        <dbReference type="ARBA" id="ARBA00031985"/>
    </source>
</evidence>
<dbReference type="InterPro" id="IPR013497">
    <property type="entry name" value="Topo_IA_cen"/>
</dbReference>
<dbReference type="GO" id="GO:0003917">
    <property type="term" value="F:DNA topoisomerase type I (single strand cut, ATP-independent) activity"/>
    <property type="evidence" value="ECO:0007669"/>
    <property type="project" value="UniProtKB-EC"/>
</dbReference>
<accession>A0A3M8DUW9</accession>
<keyword evidence="7 15" id="KW-0413">Isomerase</keyword>
<dbReference type="InterPro" id="IPR023405">
    <property type="entry name" value="Topo_IA_core_domain"/>
</dbReference>
<dbReference type="InterPro" id="IPR034144">
    <property type="entry name" value="TOPRIM_TopoIII"/>
</dbReference>
<dbReference type="NCBIfam" id="TIGR01056">
    <property type="entry name" value="topB"/>
    <property type="match status" value="1"/>
</dbReference>
<dbReference type="GO" id="GO:0003677">
    <property type="term" value="F:DNA binding"/>
    <property type="evidence" value="ECO:0007669"/>
    <property type="project" value="UniProtKB-KW"/>
</dbReference>
<feature type="region of interest" description="Disordered" evidence="12">
    <location>
        <begin position="451"/>
        <end position="484"/>
    </location>
</feature>
<dbReference type="InterPro" id="IPR025589">
    <property type="entry name" value="Toprim_C_rpt"/>
</dbReference>
<dbReference type="PANTHER" id="PTHR11390:SF21">
    <property type="entry name" value="DNA TOPOISOMERASE 3-ALPHA"/>
    <property type="match status" value="1"/>
</dbReference>
<comment type="similarity">
    <text evidence="2">Belongs to the type IA topoisomerase family.</text>
</comment>
<dbReference type="InterPro" id="IPR013826">
    <property type="entry name" value="Topo_IA_cen_sub3"/>
</dbReference>
<dbReference type="SMART" id="SM00436">
    <property type="entry name" value="TOP1Bc"/>
    <property type="match status" value="1"/>
</dbReference>
<dbReference type="Gene3D" id="1.10.460.10">
    <property type="entry name" value="Topoisomerase I, domain 2"/>
    <property type="match status" value="1"/>
</dbReference>